<evidence type="ECO:0000256" key="1">
    <source>
        <dbReference type="PROSITE-ProRule" id="PRU00285"/>
    </source>
</evidence>
<organism evidence="4 5">
    <name type="scientific">Youngiibacter fragilis 232.1</name>
    <dbReference type="NCBI Taxonomy" id="994573"/>
    <lineage>
        <taxon>Bacteria</taxon>
        <taxon>Bacillati</taxon>
        <taxon>Bacillota</taxon>
        <taxon>Clostridia</taxon>
        <taxon>Eubacteriales</taxon>
        <taxon>Clostridiaceae</taxon>
        <taxon>Youngiibacter</taxon>
    </lineage>
</organism>
<protein>
    <submittedName>
        <fullName evidence="4">Heat-shock protein</fullName>
    </submittedName>
</protein>
<gene>
    <name evidence="4" type="ORF">T472_0208920</name>
</gene>
<dbReference type="PROSITE" id="PS01031">
    <property type="entry name" value="SHSP"/>
    <property type="match status" value="1"/>
</dbReference>
<dbReference type="Proteomes" id="UP000017747">
    <property type="component" value="Unassembled WGS sequence"/>
</dbReference>
<proteinExistence type="inferred from homology"/>
<dbReference type="PANTHER" id="PTHR11527">
    <property type="entry name" value="HEAT-SHOCK PROTEIN 20 FAMILY MEMBER"/>
    <property type="match status" value="1"/>
</dbReference>
<dbReference type="Gene3D" id="2.60.40.790">
    <property type="match status" value="1"/>
</dbReference>
<name>V7I446_9CLOT</name>
<dbReference type="Pfam" id="PF00011">
    <property type="entry name" value="HSP20"/>
    <property type="match status" value="1"/>
</dbReference>
<comment type="caution">
    <text evidence="4">The sequence shown here is derived from an EMBL/GenBank/DDBJ whole genome shotgun (WGS) entry which is preliminary data.</text>
</comment>
<dbReference type="EMBL" id="AXUN02000168">
    <property type="protein sequence ID" value="ETA81020.1"/>
    <property type="molecule type" value="Genomic_DNA"/>
</dbReference>
<dbReference type="RefSeq" id="WP_023388540.1">
    <property type="nucleotide sequence ID" value="NZ_AXUN02000168.1"/>
</dbReference>
<dbReference type="eggNOG" id="COG0071">
    <property type="taxonomic scope" value="Bacteria"/>
</dbReference>
<dbReference type="SUPFAM" id="SSF49764">
    <property type="entry name" value="HSP20-like chaperones"/>
    <property type="match status" value="1"/>
</dbReference>
<dbReference type="STRING" id="994573.T472_0208920"/>
<feature type="domain" description="SHSP" evidence="3">
    <location>
        <begin position="28"/>
        <end position="139"/>
    </location>
</feature>
<dbReference type="CDD" id="cd06471">
    <property type="entry name" value="ACD_LpsHSP_like"/>
    <property type="match status" value="1"/>
</dbReference>
<evidence type="ECO:0000259" key="3">
    <source>
        <dbReference type="PROSITE" id="PS01031"/>
    </source>
</evidence>
<dbReference type="AlphaFoldDB" id="V7I446"/>
<keyword evidence="5" id="KW-1185">Reference proteome</keyword>
<reference evidence="4 5" key="1">
    <citation type="journal article" date="2014" name="Genome Announc.">
        <title>Genome Sequence of Youngiibacter fragilis, the Type Strain of the Genus Youngiibacter.</title>
        <authorList>
            <person name="Wawrik C.B."/>
            <person name="Callaghan A.V."/>
            <person name="Stamps B.W."/>
            <person name="Wawrik B."/>
        </authorList>
    </citation>
    <scope>NUCLEOTIDE SEQUENCE [LARGE SCALE GENOMIC DNA]</scope>
    <source>
        <strain evidence="4 5">232.1</strain>
    </source>
</reference>
<comment type="similarity">
    <text evidence="1 2">Belongs to the small heat shock protein (HSP20) family.</text>
</comment>
<evidence type="ECO:0000313" key="5">
    <source>
        <dbReference type="Proteomes" id="UP000017747"/>
    </source>
</evidence>
<evidence type="ECO:0000256" key="2">
    <source>
        <dbReference type="RuleBase" id="RU003616"/>
    </source>
</evidence>
<dbReference type="InterPro" id="IPR002068">
    <property type="entry name" value="A-crystallin/Hsp20_dom"/>
</dbReference>
<dbReference type="OrthoDB" id="9811615at2"/>
<sequence length="139" mass="16075">MRNRLPIGRNFFGDDEFMSDFFNDLPALGASTKQFKVDIKENDKEYMIDADLPGVNKDDIVVEYKDKYLTISAEKEQSTEEKGENFIRRERSYGSIKRSFYVDDIDESKALVEYKDGVLRIVLPKLVEPKSGGTKFEIK</sequence>
<evidence type="ECO:0000313" key="4">
    <source>
        <dbReference type="EMBL" id="ETA81020.1"/>
    </source>
</evidence>
<accession>V7I446</accession>
<dbReference type="InterPro" id="IPR031107">
    <property type="entry name" value="Small_HSP"/>
</dbReference>
<dbReference type="InterPro" id="IPR008978">
    <property type="entry name" value="HSP20-like_chaperone"/>
</dbReference>